<dbReference type="AlphaFoldDB" id="A0A059L578"/>
<dbReference type="GO" id="GO:0043856">
    <property type="term" value="F:anti-sigma factor antagonist activity"/>
    <property type="evidence" value="ECO:0007669"/>
    <property type="project" value="TreeGrafter"/>
</dbReference>
<protein>
    <submittedName>
        <fullName evidence="2">Anti-anti-sigma regulatory factor</fullName>
    </submittedName>
</protein>
<proteinExistence type="predicted"/>
<evidence type="ECO:0000259" key="1">
    <source>
        <dbReference type="PROSITE" id="PS50801"/>
    </source>
</evidence>
<dbReference type="PANTHER" id="PTHR33495:SF15">
    <property type="entry name" value="STAS DOMAIN-CONTAINING PROTEIN"/>
    <property type="match status" value="1"/>
</dbReference>
<sequence length="101" mass="11288">MPVVTEVSQDGQKLTISVKGRFDFAKHQEFRESYENLQPKPESFEVDLKDATYLDSSALGMLLLLRDHAGGENAEITLTNANADVRKILAISNFEQIFDVA</sequence>
<dbReference type="CDD" id="cd07043">
    <property type="entry name" value="STAS_anti-anti-sigma_factors"/>
    <property type="match status" value="1"/>
</dbReference>
<dbReference type="InterPro" id="IPR058548">
    <property type="entry name" value="MlaB-like_STAS"/>
</dbReference>
<gene>
    <name evidence="2" type="ORF">V466_08460</name>
</gene>
<comment type="caution">
    <text evidence="2">The sequence shown here is derived from an EMBL/GenBank/DDBJ whole genome shotgun (WGS) entry which is preliminary data.</text>
</comment>
<dbReference type="Proteomes" id="UP000026739">
    <property type="component" value="Unassembled WGS sequence"/>
</dbReference>
<dbReference type="Gene3D" id="3.30.750.24">
    <property type="entry name" value="STAS domain"/>
    <property type="match status" value="1"/>
</dbReference>
<dbReference type="RefSeq" id="WP_008151067.1">
    <property type="nucleotide sequence ID" value="NZ_AZQQ01000066.1"/>
</dbReference>
<dbReference type="PROSITE" id="PS50801">
    <property type="entry name" value="STAS"/>
    <property type="match status" value="1"/>
</dbReference>
<name>A0A059L578_9PSED</name>
<organism evidence="2 3">
    <name type="scientific">Pseudomonas mandelii PD30</name>
    <dbReference type="NCBI Taxonomy" id="1419583"/>
    <lineage>
        <taxon>Bacteria</taxon>
        <taxon>Pseudomonadati</taxon>
        <taxon>Pseudomonadota</taxon>
        <taxon>Gammaproteobacteria</taxon>
        <taxon>Pseudomonadales</taxon>
        <taxon>Pseudomonadaceae</taxon>
        <taxon>Pseudomonas</taxon>
    </lineage>
</organism>
<reference evidence="2 3" key="1">
    <citation type="submission" date="2013-12" db="EMBL/GenBank/DDBJ databases">
        <authorList>
            <person name="Formusa P.A."/>
            <person name="Habash M."/>
            <person name="Lee H."/>
            <person name="Trevors J.T."/>
        </authorList>
    </citation>
    <scope>NUCLEOTIDE SEQUENCE [LARGE SCALE GENOMIC DNA]</scope>
    <source>
        <strain evidence="2 3">PD30</strain>
    </source>
</reference>
<dbReference type="InterPro" id="IPR002645">
    <property type="entry name" value="STAS_dom"/>
</dbReference>
<evidence type="ECO:0000313" key="2">
    <source>
        <dbReference type="EMBL" id="KDD69502.1"/>
    </source>
</evidence>
<dbReference type="SUPFAM" id="SSF52091">
    <property type="entry name" value="SpoIIaa-like"/>
    <property type="match status" value="1"/>
</dbReference>
<feature type="domain" description="STAS" evidence="1">
    <location>
        <begin position="3"/>
        <end position="101"/>
    </location>
</feature>
<accession>A0A059L578</accession>
<dbReference type="EMBL" id="AZQQ01000066">
    <property type="protein sequence ID" value="KDD69502.1"/>
    <property type="molecule type" value="Genomic_DNA"/>
</dbReference>
<dbReference type="InterPro" id="IPR036513">
    <property type="entry name" value="STAS_dom_sf"/>
</dbReference>
<dbReference type="Pfam" id="PF13466">
    <property type="entry name" value="STAS_2"/>
    <property type="match status" value="1"/>
</dbReference>
<dbReference type="eggNOG" id="COG1366">
    <property type="taxonomic scope" value="Bacteria"/>
</dbReference>
<evidence type="ECO:0000313" key="3">
    <source>
        <dbReference type="Proteomes" id="UP000026739"/>
    </source>
</evidence>
<dbReference type="PANTHER" id="PTHR33495">
    <property type="entry name" value="ANTI-SIGMA FACTOR ANTAGONIST TM_1081-RELATED-RELATED"/>
    <property type="match status" value="1"/>
</dbReference>